<comment type="similarity">
    <text evidence="1">Belongs to the cornifelin family.</text>
</comment>
<protein>
    <submittedName>
        <fullName evidence="3">Uncharacterized protein</fullName>
    </submittedName>
</protein>
<keyword evidence="2" id="KW-1133">Transmembrane helix</keyword>
<organism evidence="3 4">
    <name type="scientific">Clavelina lepadiformis</name>
    <name type="common">Light-bulb sea squirt</name>
    <name type="synonym">Ascidia lepadiformis</name>
    <dbReference type="NCBI Taxonomy" id="159417"/>
    <lineage>
        <taxon>Eukaryota</taxon>
        <taxon>Metazoa</taxon>
        <taxon>Chordata</taxon>
        <taxon>Tunicata</taxon>
        <taxon>Ascidiacea</taxon>
        <taxon>Aplousobranchia</taxon>
        <taxon>Clavelinidae</taxon>
        <taxon>Clavelina</taxon>
    </lineage>
</organism>
<name>A0ABP0F0C1_CLALP</name>
<dbReference type="PROSITE" id="PS51257">
    <property type="entry name" value="PROKAR_LIPOPROTEIN"/>
    <property type="match status" value="1"/>
</dbReference>
<evidence type="ECO:0000313" key="3">
    <source>
        <dbReference type="EMBL" id="CAK8672118.1"/>
    </source>
</evidence>
<keyword evidence="4" id="KW-1185">Reference proteome</keyword>
<accession>A0ABP0F0C1</accession>
<dbReference type="PANTHER" id="PTHR15907">
    <property type="entry name" value="DUF614 FAMILY PROTEIN-RELATED"/>
    <property type="match status" value="1"/>
</dbReference>
<dbReference type="Proteomes" id="UP001642483">
    <property type="component" value="Unassembled WGS sequence"/>
</dbReference>
<gene>
    <name evidence="3" type="ORF">CVLEPA_LOCUS1110</name>
</gene>
<proteinExistence type="inferred from homology"/>
<feature type="transmembrane region" description="Helical" evidence="2">
    <location>
        <begin position="7"/>
        <end position="28"/>
    </location>
</feature>
<dbReference type="EMBL" id="CAWYQH010000001">
    <property type="protein sequence ID" value="CAK8672118.1"/>
    <property type="molecule type" value="Genomic_DNA"/>
</dbReference>
<evidence type="ECO:0000256" key="2">
    <source>
        <dbReference type="SAM" id="Phobius"/>
    </source>
</evidence>
<feature type="transmembrane region" description="Helical" evidence="2">
    <location>
        <begin position="40"/>
        <end position="62"/>
    </location>
</feature>
<evidence type="ECO:0000256" key="1">
    <source>
        <dbReference type="ARBA" id="ARBA00009024"/>
    </source>
</evidence>
<comment type="caution">
    <text evidence="3">The sequence shown here is derived from an EMBL/GenBank/DDBJ whole genome shotgun (WGS) entry which is preliminary data.</text>
</comment>
<reference evidence="3 4" key="1">
    <citation type="submission" date="2024-02" db="EMBL/GenBank/DDBJ databases">
        <authorList>
            <person name="Daric V."/>
            <person name="Darras S."/>
        </authorList>
    </citation>
    <scope>NUCLEOTIDE SEQUENCE [LARGE SCALE GENOMIC DNA]</scope>
</reference>
<evidence type="ECO:0000313" key="4">
    <source>
        <dbReference type="Proteomes" id="UP001642483"/>
    </source>
</evidence>
<keyword evidence="2" id="KW-0812">Transmembrane</keyword>
<dbReference type="NCBIfam" id="TIGR01571">
    <property type="entry name" value="A_thal_Cys_rich"/>
    <property type="match status" value="1"/>
</dbReference>
<dbReference type="InterPro" id="IPR006461">
    <property type="entry name" value="PLAC_motif_containing"/>
</dbReference>
<sequence length="116" mass="12201">MAWKTGLCGCFGNMGLSVIACCAAPLAIGKNAEAVGEPNSVLWVIAVSASPCIAGALLRGLIRKKKGIEGSFWVDCGLWCCIPCCAICQETAETGALDYLQQPEMQAMQREVTNSS</sequence>
<keyword evidence="2" id="KW-0472">Membrane</keyword>
<dbReference type="Pfam" id="PF04749">
    <property type="entry name" value="PLAC8"/>
    <property type="match status" value="1"/>
</dbReference>